<dbReference type="InterPro" id="IPR032710">
    <property type="entry name" value="NTF2-like_dom_sf"/>
</dbReference>
<organism evidence="1 2">
    <name type="scientific">Rossellomorea oryzaecorticis</name>
    <dbReference type="NCBI Taxonomy" id="1396505"/>
    <lineage>
        <taxon>Bacteria</taxon>
        <taxon>Bacillati</taxon>
        <taxon>Bacillota</taxon>
        <taxon>Bacilli</taxon>
        <taxon>Bacillales</taxon>
        <taxon>Bacillaceae</taxon>
        <taxon>Rossellomorea</taxon>
    </lineage>
</organism>
<dbReference type="SUPFAM" id="SSF54427">
    <property type="entry name" value="NTF2-like"/>
    <property type="match status" value="1"/>
</dbReference>
<sequence length="137" mass="16010">MTDHTFRTFLEDFLDAWKHSSIRELEKLISKDYQAREITDGEIVDFGYEESINGWRQGFAFVKDNRAQWEVNEISIIPLRENEILATLSATIIVEGKTMDTVNLFFNTYKKLNGSDWMLMRSYIEAGVPVENVKKYS</sequence>
<dbReference type="RefSeq" id="WP_341981782.1">
    <property type="nucleotide sequence ID" value="NZ_JBBYAF010000009.1"/>
</dbReference>
<name>A0ABU9K7A0_9BACI</name>
<dbReference type="Proteomes" id="UP001389717">
    <property type="component" value="Unassembled WGS sequence"/>
</dbReference>
<proteinExistence type="predicted"/>
<accession>A0ABU9K7A0</accession>
<reference evidence="1 2" key="1">
    <citation type="submission" date="2024-04" db="EMBL/GenBank/DDBJ databases">
        <title>Bacillus oryzaecorticis sp. nov., a moderately halophilic bacterium isolated from rice husks.</title>
        <authorList>
            <person name="Zhu H.-S."/>
        </authorList>
    </citation>
    <scope>NUCLEOTIDE SEQUENCE [LARGE SCALE GENOMIC DNA]</scope>
    <source>
        <strain evidence="1 2">ZC255</strain>
    </source>
</reference>
<dbReference type="EMBL" id="JBBYAF010000009">
    <property type="protein sequence ID" value="MEL3971971.1"/>
    <property type="molecule type" value="Genomic_DNA"/>
</dbReference>
<evidence type="ECO:0000313" key="1">
    <source>
        <dbReference type="EMBL" id="MEL3971971.1"/>
    </source>
</evidence>
<keyword evidence="2" id="KW-1185">Reference proteome</keyword>
<comment type="caution">
    <text evidence="1">The sequence shown here is derived from an EMBL/GenBank/DDBJ whole genome shotgun (WGS) entry which is preliminary data.</text>
</comment>
<protein>
    <submittedName>
        <fullName evidence="1">Flavoprotein</fullName>
    </submittedName>
</protein>
<evidence type="ECO:0000313" key="2">
    <source>
        <dbReference type="Proteomes" id="UP001389717"/>
    </source>
</evidence>
<gene>
    <name evidence="1" type="ORF">AAEO50_06750</name>
</gene>